<protein>
    <submittedName>
        <fullName evidence="1">Uncharacterized protein</fullName>
    </submittedName>
</protein>
<name>A0A1C3WGX6_9HYPH</name>
<dbReference type="AlphaFoldDB" id="A0A1C3WGX6"/>
<sequence>MKHELAAMSLTVRSDGHRVYDLCPLTSFLQPSKSIPSLRQWL</sequence>
<accession>A0A1C3WGX6</accession>
<keyword evidence="2" id="KW-1185">Reference proteome</keyword>
<organism evidence="1 2">
    <name type="scientific">Rhizobium hainanense</name>
    <dbReference type="NCBI Taxonomy" id="52131"/>
    <lineage>
        <taxon>Bacteria</taxon>
        <taxon>Pseudomonadati</taxon>
        <taxon>Pseudomonadota</taxon>
        <taxon>Alphaproteobacteria</taxon>
        <taxon>Hyphomicrobiales</taxon>
        <taxon>Rhizobiaceae</taxon>
        <taxon>Rhizobium/Agrobacterium group</taxon>
        <taxon>Rhizobium</taxon>
    </lineage>
</organism>
<gene>
    <name evidence="1" type="ORF">GA0061100_11885</name>
</gene>
<reference evidence="2" key="1">
    <citation type="submission" date="2016-08" db="EMBL/GenBank/DDBJ databases">
        <authorList>
            <person name="Varghese N."/>
            <person name="Submissions Spin"/>
        </authorList>
    </citation>
    <scope>NUCLEOTIDE SEQUENCE [LARGE SCALE GENOMIC DNA]</scope>
    <source>
        <strain evidence="2">CCBAU 57015</strain>
    </source>
</reference>
<dbReference type="EMBL" id="FMAC01000018">
    <property type="protein sequence ID" value="SCB39185.1"/>
    <property type="molecule type" value="Genomic_DNA"/>
</dbReference>
<evidence type="ECO:0000313" key="1">
    <source>
        <dbReference type="EMBL" id="SCB39185.1"/>
    </source>
</evidence>
<dbReference type="Proteomes" id="UP000186228">
    <property type="component" value="Unassembled WGS sequence"/>
</dbReference>
<proteinExistence type="predicted"/>
<evidence type="ECO:0000313" key="2">
    <source>
        <dbReference type="Proteomes" id="UP000186228"/>
    </source>
</evidence>